<reference evidence="5" key="2">
    <citation type="submission" date="2015-01" db="EMBL/GenBank/DDBJ databases">
        <title>Evolutionary Origins and Diversification of the Mycorrhizal Mutualists.</title>
        <authorList>
            <consortium name="DOE Joint Genome Institute"/>
            <consortium name="Mycorrhizal Genomics Consortium"/>
            <person name="Kohler A."/>
            <person name="Kuo A."/>
            <person name="Nagy L.G."/>
            <person name="Floudas D."/>
            <person name="Copeland A."/>
            <person name="Barry K.W."/>
            <person name="Cichocki N."/>
            <person name="Veneault-Fourrey C."/>
            <person name="LaButti K."/>
            <person name="Lindquist E.A."/>
            <person name="Lipzen A."/>
            <person name="Lundell T."/>
            <person name="Morin E."/>
            <person name="Murat C."/>
            <person name="Riley R."/>
            <person name="Ohm R."/>
            <person name="Sun H."/>
            <person name="Tunlid A."/>
            <person name="Henrissat B."/>
            <person name="Grigoriev I.V."/>
            <person name="Hibbett D.S."/>
            <person name="Martin F."/>
        </authorList>
    </citation>
    <scope>NUCLEOTIDE SEQUENCE [LARGE SCALE GENOMIC DNA]</scope>
    <source>
        <strain evidence="5">F 1598</strain>
    </source>
</reference>
<keyword evidence="5" id="KW-1185">Reference proteome</keyword>
<dbReference type="Proteomes" id="UP000054166">
    <property type="component" value="Unassembled WGS sequence"/>
</dbReference>
<feature type="region of interest" description="Disordered" evidence="1">
    <location>
        <begin position="299"/>
        <end position="337"/>
    </location>
</feature>
<evidence type="ECO:0000259" key="3">
    <source>
        <dbReference type="Pfam" id="PF24800"/>
    </source>
</evidence>
<organism evidence="4 5">
    <name type="scientific">Piloderma croceum (strain F 1598)</name>
    <dbReference type="NCBI Taxonomy" id="765440"/>
    <lineage>
        <taxon>Eukaryota</taxon>
        <taxon>Fungi</taxon>
        <taxon>Dikarya</taxon>
        <taxon>Basidiomycota</taxon>
        <taxon>Agaricomycotina</taxon>
        <taxon>Agaricomycetes</taxon>
        <taxon>Agaricomycetidae</taxon>
        <taxon>Atheliales</taxon>
        <taxon>Atheliaceae</taxon>
        <taxon>Piloderma</taxon>
    </lineage>
</organism>
<feature type="compositionally biased region" description="Low complexity" evidence="1">
    <location>
        <begin position="299"/>
        <end position="311"/>
    </location>
</feature>
<evidence type="ECO:0000256" key="1">
    <source>
        <dbReference type="SAM" id="MobiDB-lite"/>
    </source>
</evidence>
<dbReference type="Pfam" id="PF24800">
    <property type="entry name" value="DUF7702"/>
    <property type="match status" value="1"/>
</dbReference>
<name>A0A0C3BKJ5_PILCF</name>
<protein>
    <recommendedName>
        <fullName evidence="3">DUF7702 domain-containing protein</fullName>
    </recommendedName>
</protein>
<dbReference type="PANTHER" id="PTHR42109:SF2">
    <property type="entry name" value="INTEGRAL MEMBRANE PROTEIN"/>
    <property type="match status" value="1"/>
</dbReference>
<keyword evidence="2" id="KW-0472">Membrane</keyword>
<dbReference type="STRING" id="765440.A0A0C3BKJ5"/>
<feature type="transmembrane region" description="Helical" evidence="2">
    <location>
        <begin position="109"/>
        <end position="129"/>
    </location>
</feature>
<gene>
    <name evidence="4" type="ORF">PILCRDRAFT_825072</name>
</gene>
<reference evidence="4 5" key="1">
    <citation type="submission" date="2014-04" db="EMBL/GenBank/DDBJ databases">
        <authorList>
            <consortium name="DOE Joint Genome Institute"/>
            <person name="Kuo A."/>
            <person name="Tarkka M."/>
            <person name="Buscot F."/>
            <person name="Kohler A."/>
            <person name="Nagy L.G."/>
            <person name="Floudas D."/>
            <person name="Copeland A."/>
            <person name="Barry K.W."/>
            <person name="Cichocki N."/>
            <person name="Veneault-Fourrey C."/>
            <person name="LaButti K."/>
            <person name="Lindquist E.A."/>
            <person name="Lipzen A."/>
            <person name="Lundell T."/>
            <person name="Morin E."/>
            <person name="Murat C."/>
            <person name="Sun H."/>
            <person name="Tunlid A."/>
            <person name="Henrissat B."/>
            <person name="Grigoriev I.V."/>
            <person name="Hibbett D.S."/>
            <person name="Martin F."/>
            <person name="Nordberg H.P."/>
            <person name="Cantor M.N."/>
            <person name="Hua S.X."/>
        </authorList>
    </citation>
    <scope>NUCLEOTIDE SEQUENCE [LARGE SCALE GENOMIC DNA]</scope>
    <source>
        <strain evidence="4 5">F 1598</strain>
    </source>
</reference>
<feature type="transmembrane region" description="Helical" evidence="2">
    <location>
        <begin position="232"/>
        <end position="253"/>
    </location>
</feature>
<dbReference type="EMBL" id="KN833021">
    <property type="protein sequence ID" value="KIM77857.1"/>
    <property type="molecule type" value="Genomic_DNA"/>
</dbReference>
<feature type="compositionally biased region" description="Pro residues" evidence="1">
    <location>
        <begin position="328"/>
        <end position="337"/>
    </location>
</feature>
<dbReference type="AlphaFoldDB" id="A0A0C3BKJ5"/>
<dbReference type="HOGENOM" id="CLU_064985_0_0_1"/>
<proteinExistence type="predicted"/>
<feature type="transmembrane region" description="Helical" evidence="2">
    <location>
        <begin position="72"/>
        <end position="97"/>
    </location>
</feature>
<sequence length="337" mass="36861">MPSLNNYGKIDAAAMVIYIPIFAVSLVLVFRYGFKRDAGWIFLSIFSLIRIVGGALMVAAELVQPVNTTLYTIAFVLEAAGLSPLLLATLGFLRTIGQNSTGNRAQSALVFRLLTLIGIAGLALSIYGGSNAASTDPDKQKNSNTYRHIGSILYAVLYVLLALLHVGYWFHFRSLMKNRRTLLTAISCALPFLGIRTIYSVLSSFSGSLLATTSSEPNTNSLAKFNMASGDWRIYLVMDIIMECIVTVIYTIAGAKIPLQQDYHMNATGNPDEEHHLYGGQTGYLPPTEQSYYPQNAYAPASAPYAPQTAYDPESSAPYHKEERIAYAPPPVQAYSK</sequence>
<evidence type="ECO:0000256" key="2">
    <source>
        <dbReference type="SAM" id="Phobius"/>
    </source>
</evidence>
<dbReference type="InterPro" id="IPR056119">
    <property type="entry name" value="DUF7702"/>
</dbReference>
<keyword evidence="2" id="KW-0812">Transmembrane</keyword>
<dbReference type="OrthoDB" id="2560628at2759"/>
<dbReference type="PANTHER" id="PTHR42109">
    <property type="entry name" value="UNPLACED GENOMIC SCAFFOLD UM_SCAF_CONTIG_1.265, WHOLE GENOME SHOTGUN SEQUENCE"/>
    <property type="match status" value="1"/>
</dbReference>
<dbReference type="InParanoid" id="A0A0C3BKJ5"/>
<accession>A0A0C3BKJ5</accession>
<feature type="transmembrane region" description="Helical" evidence="2">
    <location>
        <begin position="12"/>
        <end position="33"/>
    </location>
</feature>
<feature type="transmembrane region" description="Helical" evidence="2">
    <location>
        <begin position="149"/>
        <end position="170"/>
    </location>
</feature>
<feature type="transmembrane region" description="Helical" evidence="2">
    <location>
        <begin position="40"/>
        <end position="60"/>
    </location>
</feature>
<evidence type="ECO:0000313" key="4">
    <source>
        <dbReference type="EMBL" id="KIM77857.1"/>
    </source>
</evidence>
<keyword evidence="2" id="KW-1133">Transmembrane helix</keyword>
<evidence type="ECO:0000313" key="5">
    <source>
        <dbReference type="Proteomes" id="UP000054166"/>
    </source>
</evidence>
<feature type="domain" description="DUF7702" evidence="3">
    <location>
        <begin position="6"/>
        <end position="256"/>
    </location>
</feature>